<dbReference type="AlphaFoldDB" id="A0A427XFC1"/>
<proteinExistence type="inferred from homology"/>
<reference evidence="3 4" key="1">
    <citation type="submission" date="2018-11" db="EMBL/GenBank/DDBJ databases">
        <title>Genome sequence of Apiotrichum porosum DSM 27194.</title>
        <authorList>
            <person name="Aliyu H."/>
            <person name="Gorte O."/>
            <person name="Ochsenreither K."/>
        </authorList>
    </citation>
    <scope>NUCLEOTIDE SEQUENCE [LARGE SCALE GENOMIC DNA]</scope>
    <source>
        <strain evidence="3 4">DSM 27194</strain>
    </source>
</reference>
<dbReference type="GO" id="GO:0032981">
    <property type="term" value="P:mitochondrial respiratory chain complex I assembly"/>
    <property type="evidence" value="ECO:0007669"/>
    <property type="project" value="TreeGrafter"/>
</dbReference>
<sequence length="236" mass="25832">MSSLWSKVARVLPFKRNRPVGYDLQGNKYFEHPDANGGRDRRVVEYADDKGSITGKGEDYRKGTAQLPVQWTAWMSYTRELPPTMAELQVDAARQSRLQPLIAAIEAREKAERIEQGYLLPDGSEVPRSDMDNRVPASLSFPGRSGPGANFLPGEGRKKLVMPPREVAQAAGFDTSLAPPRATVDPASADDAAALRKLAEDDTRRRLRESGVAESSGQVDGVTGVGRAFKPARRRG</sequence>
<protein>
    <recommendedName>
        <fullName evidence="5">NADH dehydrogenase [ubiquinone] 1 alpha subcomplex subunit</fullName>
    </recommendedName>
</protein>
<dbReference type="PANTHER" id="PTHR32470:SF2">
    <property type="entry name" value="NADH DEHYDROGENASE [UBIQUINONE] 1 ALPHA SUBCOMPLEX ASSEMBLY FACTOR 2"/>
    <property type="match status" value="1"/>
</dbReference>
<feature type="region of interest" description="Disordered" evidence="2">
    <location>
        <begin position="171"/>
        <end position="190"/>
    </location>
</feature>
<dbReference type="GeneID" id="39587703"/>
<comment type="caution">
    <text evidence="3">The sequence shown here is derived from an EMBL/GenBank/DDBJ whole genome shotgun (WGS) entry which is preliminary data.</text>
</comment>
<evidence type="ECO:0000313" key="4">
    <source>
        <dbReference type="Proteomes" id="UP000279236"/>
    </source>
</evidence>
<dbReference type="GO" id="GO:0045271">
    <property type="term" value="C:respiratory chain complex I"/>
    <property type="evidence" value="ECO:0007669"/>
    <property type="project" value="InterPro"/>
</dbReference>
<feature type="compositionally biased region" description="Basic and acidic residues" evidence="2">
    <location>
        <begin position="200"/>
        <end position="211"/>
    </location>
</feature>
<accession>A0A427XFC1</accession>
<comment type="similarity">
    <text evidence="1">Belongs to the complex I NDUFA12 subunit family.</text>
</comment>
<dbReference type="InterPro" id="IPR052618">
    <property type="entry name" value="ComplexI_NDUFA12"/>
</dbReference>
<evidence type="ECO:0000256" key="1">
    <source>
        <dbReference type="ARBA" id="ARBA00007355"/>
    </source>
</evidence>
<dbReference type="PANTHER" id="PTHR32470">
    <property type="entry name" value="ADH DEHYDROGENASE [UBIQUINONE] 1 ALPHA SUBCOMPLEX ASSEMBLY FACTOR 2"/>
    <property type="match status" value="1"/>
</dbReference>
<evidence type="ECO:0008006" key="5">
    <source>
        <dbReference type="Google" id="ProtNLM"/>
    </source>
</evidence>
<evidence type="ECO:0000256" key="2">
    <source>
        <dbReference type="SAM" id="MobiDB-lite"/>
    </source>
</evidence>
<dbReference type="OrthoDB" id="10255576at2759"/>
<dbReference type="Proteomes" id="UP000279236">
    <property type="component" value="Unassembled WGS sequence"/>
</dbReference>
<dbReference type="GO" id="GO:0005739">
    <property type="term" value="C:mitochondrion"/>
    <property type="evidence" value="ECO:0007669"/>
    <property type="project" value="TreeGrafter"/>
</dbReference>
<dbReference type="InterPro" id="IPR007763">
    <property type="entry name" value="NDUFA12"/>
</dbReference>
<dbReference type="EMBL" id="RSCE01000015">
    <property type="protein sequence ID" value="RSH77600.1"/>
    <property type="molecule type" value="Genomic_DNA"/>
</dbReference>
<organism evidence="3 4">
    <name type="scientific">Apiotrichum porosum</name>
    <dbReference type="NCBI Taxonomy" id="105984"/>
    <lineage>
        <taxon>Eukaryota</taxon>
        <taxon>Fungi</taxon>
        <taxon>Dikarya</taxon>
        <taxon>Basidiomycota</taxon>
        <taxon>Agaricomycotina</taxon>
        <taxon>Tremellomycetes</taxon>
        <taxon>Trichosporonales</taxon>
        <taxon>Trichosporonaceae</taxon>
        <taxon>Apiotrichum</taxon>
    </lineage>
</organism>
<keyword evidence="4" id="KW-1185">Reference proteome</keyword>
<dbReference type="STRING" id="105984.A0A427XFC1"/>
<name>A0A427XFC1_9TREE</name>
<dbReference type="RefSeq" id="XP_028472747.1">
    <property type="nucleotide sequence ID" value="XM_028618859.1"/>
</dbReference>
<dbReference type="Pfam" id="PF05071">
    <property type="entry name" value="NDUFA12"/>
    <property type="match status" value="1"/>
</dbReference>
<feature type="region of interest" description="Disordered" evidence="2">
    <location>
        <begin position="200"/>
        <end position="236"/>
    </location>
</feature>
<evidence type="ECO:0000313" key="3">
    <source>
        <dbReference type="EMBL" id="RSH77600.1"/>
    </source>
</evidence>
<gene>
    <name evidence="3" type="ORF">EHS24_003160</name>
</gene>